<dbReference type="InterPro" id="IPR003018">
    <property type="entry name" value="GAF"/>
</dbReference>
<proteinExistence type="predicted"/>
<organism evidence="2 3">
    <name type="scientific">Hymenobacter wooponensis</name>
    <dbReference type="NCBI Taxonomy" id="1525360"/>
    <lineage>
        <taxon>Bacteria</taxon>
        <taxon>Pseudomonadati</taxon>
        <taxon>Bacteroidota</taxon>
        <taxon>Cytophagia</taxon>
        <taxon>Cytophagales</taxon>
        <taxon>Hymenobacteraceae</taxon>
        <taxon>Hymenobacter</taxon>
    </lineage>
</organism>
<dbReference type="Gene3D" id="2.40.50.1020">
    <property type="entry name" value="LytTr DNA-binding domain"/>
    <property type="match status" value="1"/>
</dbReference>
<reference evidence="2 3" key="1">
    <citation type="submission" date="2019-04" db="EMBL/GenBank/DDBJ databases">
        <authorList>
            <person name="Feng G."/>
            <person name="Zhang J."/>
            <person name="Zhu H."/>
        </authorList>
    </citation>
    <scope>NUCLEOTIDE SEQUENCE [LARGE SCALE GENOMIC DNA]</scope>
    <source>
        <strain evidence="2 3">JCM 19491</strain>
    </source>
</reference>
<dbReference type="Proteomes" id="UP000298284">
    <property type="component" value="Unassembled WGS sequence"/>
</dbReference>
<evidence type="ECO:0000259" key="1">
    <source>
        <dbReference type="PROSITE" id="PS50930"/>
    </source>
</evidence>
<dbReference type="SMART" id="SM00850">
    <property type="entry name" value="LytTR"/>
    <property type="match status" value="1"/>
</dbReference>
<gene>
    <name evidence="2" type="ORF">EU557_08050</name>
</gene>
<protein>
    <submittedName>
        <fullName evidence="2">GAF domain-containing protein</fullName>
    </submittedName>
</protein>
<comment type="caution">
    <text evidence="2">The sequence shown here is derived from an EMBL/GenBank/DDBJ whole genome shotgun (WGS) entry which is preliminary data.</text>
</comment>
<dbReference type="Gene3D" id="3.30.450.40">
    <property type="match status" value="1"/>
</dbReference>
<dbReference type="InterPro" id="IPR007492">
    <property type="entry name" value="LytTR_DNA-bd_dom"/>
</dbReference>
<dbReference type="SMART" id="SM00065">
    <property type="entry name" value="GAF"/>
    <property type="match status" value="1"/>
</dbReference>
<accession>A0A4Z0MNL6</accession>
<dbReference type="EMBL" id="SRKZ01000002">
    <property type="protein sequence ID" value="TGD81502.1"/>
    <property type="molecule type" value="Genomic_DNA"/>
</dbReference>
<dbReference type="RefSeq" id="WP_135529883.1">
    <property type="nucleotide sequence ID" value="NZ_SRKZ01000002.1"/>
</dbReference>
<dbReference type="AlphaFoldDB" id="A0A4Z0MNL6"/>
<dbReference type="SUPFAM" id="SSF55781">
    <property type="entry name" value="GAF domain-like"/>
    <property type="match status" value="1"/>
</dbReference>
<evidence type="ECO:0000313" key="3">
    <source>
        <dbReference type="Proteomes" id="UP000298284"/>
    </source>
</evidence>
<dbReference type="PANTHER" id="PTHR43102:SF2">
    <property type="entry name" value="GAF DOMAIN-CONTAINING PROTEIN"/>
    <property type="match status" value="1"/>
</dbReference>
<dbReference type="PROSITE" id="PS50930">
    <property type="entry name" value="HTH_LYTTR"/>
    <property type="match status" value="1"/>
</dbReference>
<feature type="domain" description="HTH LytTR-type" evidence="1">
    <location>
        <begin position="209"/>
        <end position="282"/>
    </location>
</feature>
<sequence>MPGRTRATSAGATYQPLSPLAEQERLEALRAYQILDTPAEAAFDDLVKLASYICGTPTSLVTLLDSERQWFKAKIGMEADSTPLEQAFCRYAMFSDSVFEVEDASQDPLFQNNPLVTSNPSIRFYAGAPLLSPEGHPLGTICAIDTVPRRLNQKQREALSVLAREVVTHLELRRARIQLHYEQQKLEELLRMTNDTAGSMNVGGGQTEIFVKQEHKLVRLKTADIRYVEALGDYVNIYVGQDRYTVYSTMKELEAKLPAKEFARIHRKYIVRLDKIVAIESDAVVVEAGRNADRVSGVMPVPIGNSYKANLLSRLNLI</sequence>
<name>A0A4Z0MNL6_9BACT</name>
<dbReference type="GO" id="GO:0003677">
    <property type="term" value="F:DNA binding"/>
    <property type="evidence" value="ECO:0007669"/>
    <property type="project" value="InterPro"/>
</dbReference>
<dbReference type="Pfam" id="PF01590">
    <property type="entry name" value="GAF"/>
    <property type="match status" value="1"/>
</dbReference>
<evidence type="ECO:0000313" key="2">
    <source>
        <dbReference type="EMBL" id="TGD81502.1"/>
    </source>
</evidence>
<keyword evidence="3" id="KW-1185">Reference proteome</keyword>
<dbReference type="PANTHER" id="PTHR43102">
    <property type="entry name" value="SLR1143 PROTEIN"/>
    <property type="match status" value="1"/>
</dbReference>
<dbReference type="InterPro" id="IPR029016">
    <property type="entry name" value="GAF-like_dom_sf"/>
</dbReference>
<dbReference type="OrthoDB" id="9811889at2"/>
<dbReference type="Pfam" id="PF04397">
    <property type="entry name" value="LytTR"/>
    <property type="match status" value="1"/>
</dbReference>